<organism evidence="1 2">
    <name type="scientific">Caldisalinibacter kiritimatiensis</name>
    <dbReference type="NCBI Taxonomy" id="1304284"/>
    <lineage>
        <taxon>Bacteria</taxon>
        <taxon>Bacillati</taxon>
        <taxon>Bacillota</taxon>
        <taxon>Tissierellia</taxon>
        <taxon>Tissierellales</taxon>
        <taxon>Thermohalobacteraceae</taxon>
        <taxon>Caldisalinibacter</taxon>
    </lineage>
</organism>
<dbReference type="EMBL" id="ARZA01000277">
    <property type="protein sequence ID" value="EOC99385.1"/>
    <property type="molecule type" value="Genomic_DNA"/>
</dbReference>
<keyword evidence="2" id="KW-1185">Reference proteome</keyword>
<gene>
    <name evidence="1" type="ORF">L21TH_2643</name>
</gene>
<dbReference type="RefSeq" id="WP_006317390.1">
    <property type="nucleotide sequence ID" value="NZ_ARZA01000277.1"/>
</dbReference>
<comment type="caution">
    <text evidence="1">The sequence shown here is derived from an EMBL/GenBank/DDBJ whole genome shotgun (WGS) entry which is preliminary data.</text>
</comment>
<dbReference type="AlphaFoldDB" id="R1CKZ6"/>
<protein>
    <submittedName>
        <fullName evidence="1">Uncharacterized protein</fullName>
    </submittedName>
</protein>
<dbReference type="STRING" id="1304284.L21TH_2643"/>
<dbReference type="PATRIC" id="fig|1304284.3.peg.2597"/>
<reference evidence="1 2" key="1">
    <citation type="journal article" date="2015" name="Geomicrobiol. J.">
        <title>Caldisalinibacter kiritimatiensis gen. nov., sp. nov., a moderately thermohalophilic thiosulfate-reducing bacterium from a hypersaline microbial mat.</title>
        <authorList>
            <person name="Ben Hania W."/>
            <person name="Joseph M."/>
            <person name="Fiebig A."/>
            <person name="Bunk B."/>
            <person name="Klenk H.-P."/>
            <person name="Fardeau M.-L."/>
            <person name="Spring S."/>
        </authorList>
    </citation>
    <scope>NUCLEOTIDE SEQUENCE [LARGE SCALE GENOMIC DNA]</scope>
    <source>
        <strain evidence="1 2">L21-TH-D2</strain>
    </source>
</reference>
<accession>R1CKZ6</accession>
<sequence>MYRIVCESYKNYIKDFDKAEKDYRYHIMTPFELILDLDKYKKEKERETLKYKKLQDFIFLVKESIDDYPRFKSFLWTLESRGIKGKYYGVLEEEEFKEQVKIISMFLKLSYWT</sequence>
<dbReference type="Proteomes" id="UP000013378">
    <property type="component" value="Unassembled WGS sequence"/>
</dbReference>
<dbReference type="eggNOG" id="ENOG5032FP8">
    <property type="taxonomic scope" value="Bacteria"/>
</dbReference>
<evidence type="ECO:0000313" key="1">
    <source>
        <dbReference type="EMBL" id="EOC99385.1"/>
    </source>
</evidence>
<dbReference type="OrthoDB" id="1707624at2"/>
<proteinExistence type="predicted"/>
<evidence type="ECO:0000313" key="2">
    <source>
        <dbReference type="Proteomes" id="UP000013378"/>
    </source>
</evidence>
<name>R1CKZ6_9FIRM</name>